<dbReference type="AlphaFoldDB" id="A0A6L2QBQ0"/>
<protein>
    <submittedName>
        <fullName evidence="2">Uncharacterized protein</fullName>
    </submittedName>
</protein>
<dbReference type="EMBL" id="BLKM01002183">
    <property type="protein sequence ID" value="GFG40485.1"/>
    <property type="molecule type" value="Genomic_DNA"/>
</dbReference>
<feature type="signal peptide" evidence="1">
    <location>
        <begin position="1"/>
        <end position="22"/>
    </location>
</feature>
<organism evidence="2 3">
    <name type="scientific">Coptotermes formosanus</name>
    <name type="common">Formosan subterranean termite</name>
    <dbReference type="NCBI Taxonomy" id="36987"/>
    <lineage>
        <taxon>Eukaryota</taxon>
        <taxon>Metazoa</taxon>
        <taxon>Ecdysozoa</taxon>
        <taxon>Arthropoda</taxon>
        <taxon>Hexapoda</taxon>
        <taxon>Insecta</taxon>
        <taxon>Pterygota</taxon>
        <taxon>Neoptera</taxon>
        <taxon>Polyneoptera</taxon>
        <taxon>Dictyoptera</taxon>
        <taxon>Blattodea</taxon>
        <taxon>Blattoidea</taxon>
        <taxon>Termitoidae</taxon>
        <taxon>Rhinotermitidae</taxon>
        <taxon>Coptotermes</taxon>
    </lineage>
</organism>
<evidence type="ECO:0000256" key="1">
    <source>
        <dbReference type="SAM" id="SignalP"/>
    </source>
</evidence>
<keyword evidence="3" id="KW-1185">Reference proteome</keyword>
<keyword evidence="1" id="KW-0732">Signal</keyword>
<feature type="chain" id="PRO_5026677569" evidence="1">
    <location>
        <begin position="23"/>
        <end position="178"/>
    </location>
</feature>
<evidence type="ECO:0000313" key="3">
    <source>
        <dbReference type="Proteomes" id="UP000502823"/>
    </source>
</evidence>
<comment type="caution">
    <text evidence="2">The sequence shown here is derived from an EMBL/GenBank/DDBJ whole genome shotgun (WGS) entry which is preliminary data.</text>
</comment>
<accession>A0A6L2QBQ0</accession>
<dbReference type="OrthoDB" id="10600779at2759"/>
<name>A0A6L2QBQ0_COPFO</name>
<dbReference type="InParanoid" id="A0A6L2QBQ0"/>
<dbReference type="Proteomes" id="UP000502823">
    <property type="component" value="Unassembled WGS sequence"/>
</dbReference>
<sequence length="178" mass="18556">MAQVLDTLVFVLLLLMINQVLVGHVSGKPQIDAEDSRTLEKLKKKKLKRLCGLLATGREDLDPEARTLVFLQVQQIQGSPYPVSGGYAAANALDCQSLGGSGGSGLLGSHFGGGSLLGPLGGGGLLGPLLGGGGGGGLLGNPQSGLNPETLGDVVVRPEKYLRPLYRTLRPLVRFFKK</sequence>
<proteinExistence type="predicted"/>
<evidence type="ECO:0000313" key="2">
    <source>
        <dbReference type="EMBL" id="GFG40485.1"/>
    </source>
</evidence>
<gene>
    <name evidence="2" type="ORF">Cfor_06497</name>
</gene>
<reference evidence="3" key="1">
    <citation type="submission" date="2020-01" db="EMBL/GenBank/DDBJ databases">
        <title>Draft genome sequence of the Termite Coptotermes fromosanus.</title>
        <authorList>
            <person name="Itakura S."/>
            <person name="Yosikawa Y."/>
            <person name="Umezawa K."/>
        </authorList>
    </citation>
    <scope>NUCLEOTIDE SEQUENCE [LARGE SCALE GENOMIC DNA]</scope>
</reference>